<dbReference type="GO" id="GO:0046872">
    <property type="term" value="F:metal ion binding"/>
    <property type="evidence" value="ECO:0007669"/>
    <property type="project" value="UniProtKB-KW"/>
</dbReference>
<dbReference type="AlphaFoldDB" id="A0A3B1DQ83"/>
<keyword evidence="9" id="KW-0326">Glycosidase</keyword>
<protein>
    <recommendedName>
        <fullName evidence="11">Endonuclease III</fullName>
    </recommendedName>
</protein>
<dbReference type="GO" id="GO:0006281">
    <property type="term" value="P:DNA repair"/>
    <property type="evidence" value="ECO:0007669"/>
    <property type="project" value="UniProtKB-KW"/>
</dbReference>
<dbReference type="EMBL" id="UOGI01000217">
    <property type="protein sequence ID" value="VAX33895.1"/>
    <property type="molecule type" value="Genomic_DNA"/>
</dbReference>
<dbReference type="InterPro" id="IPR003651">
    <property type="entry name" value="Endonuclease3_FeS-loop_motif"/>
</dbReference>
<dbReference type="InterPro" id="IPR011257">
    <property type="entry name" value="DNA_glycosylase"/>
</dbReference>
<evidence type="ECO:0000256" key="7">
    <source>
        <dbReference type="ARBA" id="ARBA00023014"/>
    </source>
</evidence>
<dbReference type="InterPro" id="IPR023170">
    <property type="entry name" value="HhH_base_excis_C"/>
</dbReference>
<keyword evidence="6" id="KW-0408">Iron</keyword>
<comment type="similarity">
    <text evidence="2">Belongs to the Nth/MutY family.</text>
</comment>
<accession>A0A3B1DQ83</accession>
<sequence length="33" mass="3861">MLHGRETCGAKKPRCGECILFDECEWEEKGNYK</sequence>
<evidence type="ECO:0000256" key="8">
    <source>
        <dbReference type="ARBA" id="ARBA00023204"/>
    </source>
</evidence>
<evidence type="ECO:0000256" key="2">
    <source>
        <dbReference type="ARBA" id="ARBA00008343"/>
    </source>
</evidence>
<gene>
    <name evidence="10" type="ORF">MNBD_NITROSPIRAE03-563</name>
</gene>
<evidence type="ECO:0000256" key="4">
    <source>
        <dbReference type="ARBA" id="ARBA00022763"/>
    </source>
</evidence>
<name>A0A3B1DQ83_9ZZZZ</name>
<dbReference type="GO" id="GO:0016798">
    <property type="term" value="F:hydrolase activity, acting on glycosyl bonds"/>
    <property type="evidence" value="ECO:0007669"/>
    <property type="project" value="UniProtKB-KW"/>
</dbReference>
<reference evidence="10" key="1">
    <citation type="submission" date="2018-06" db="EMBL/GenBank/DDBJ databases">
        <authorList>
            <person name="Zhirakovskaya E."/>
        </authorList>
    </citation>
    <scope>NUCLEOTIDE SEQUENCE</scope>
</reference>
<keyword evidence="4" id="KW-0227">DNA damage</keyword>
<dbReference type="GO" id="GO:0140097">
    <property type="term" value="F:catalytic activity, acting on DNA"/>
    <property type="evidence" value="ECO:0007669"/>
    <property type="project" value="UniProtKB-ARBA"/>
</dbReference>
<keyword evidence="8" id="KW-0234">DNA repair</keyword>
<dbReference type="GO" id="GO:0051539">
    <property type="term" value="F:4 iron, 4 sulfur cluster binding"/>
    <property type="evidence" value="ECO:0007669"/>
    <property type="project" value="InterPro"/>
</dbReference>
<evidence type="ECO:0000256" key="1">
    <source>
        <dbReference type="ARBA" id="ARBA00001966"/>
    </source>
</evidence>
<evidence type="ECO:0000256" key="9">
    <source>
        <dbReference type="ARBA" id="ARBA00023295"/>
    </source>
</evidence>
<organism evidence="10">
    <name type="scientific">hydrothermal vent metagenome</name>
    <dbReference type="NCBI Taxonomy" id="652676"/>
    <lineage>
        <taxon>unclassified sequences</taxon>
        <taxon>metagenomes</taxon>
        <taxon>ecological metagenomes</taxon>
    </lineage>
</organism>
<evidence type="ECO:0000256" key="5">
    <source>
        <dbReference type="ARBA" id="ARBA00022801"/>
    </source>
</evidence>
<dbReference type="InterPro" id="IPR004035">
    <property type="entry name" value="Endouclease-III_FeS-bd_BS"/>
</dbReference>
<evidence type="ECO:0008006" key="11">
    <source>
        <dbReference type="Google" id="ProtNLM"/>
    </source>
</evidence>
<dbReference type="Gene3D" id="1.10.1670.10">
    <property type="entry name" value="Helix-hairpin-Helix base-excision DNA repair enzymes (C-terminal)"/>
    <property type="match status" value="1"/>
</dbReference>
<keyword evidence="7" id="KW-0411">Iron-sulfur</keyword>
<keyword evidence="5" id="KW-0378">Hydrolase</keyword>
<comment type="cofactor">
    <cofactor evidence="1">
        <name>[4Fe-4S] cluster</name>
        <dbReference type="ChEBI" id="CHEBI:49883"/>
    </cofactor>
</comment>
<dbReference type="PROSITE" id="PS00764">
    <property type="entry name" value="ENDONUCLEASE_III_1"/>
    <property type="match status" value="1"/>
</dbReference>
<dbReference type="Pfam" id="PF10576">
    <property type="entry name" value="EndIII_4Fe-2S"/>
    <property type="match status" value="1"/>
</dbReference>
<evidence type="ECO:0000256" key="6">
    <source>
        <dbReference type="ARBA" id="ARBA00023004"/>
    </source>
</evidence>
<dbReference type="SUPFAM" id="SSF48150">
    <property type="entry name" value="DNA-glycosylase"/>
    <property type="match status" value="1"/>
</dbReference>
<evidence type="ECO:0000313" key="10">
    <source>
        <dbReference type="EMBL" id="VAX33895.1"/>
    </source>
</evidence>
<evidence type="ECO:0000256" key="3">
    <source>
        <dbReference type="ARBA" id="ARBA00022723"/>
    </source>
</evidence>
<proteinExistence type="inferred from homology"/>
<keyword evidence="3" id="KW-0479">Metal-binding</keyword>